<dbReference type="InterPro" id="IPR005534">
    <property type="entry name" value="Curli_assmbl/transp-comp_CsgG"/>
</dbReference>
<dbReference type="EMBL" id="JAQQKW010000009">
    <property type="protein sequence ID" value="MDC7695422.1"/>
    <property type="molecule type" value="Genomic_DNA"/>
</dbReference>
<comment type="caution">
    <text evidence="2">The sequence shown here is derived from an EMBL/GenBank/DDBJ whole genome shotgun (WGS) entry which is preliminary data.</text>
</comment>
<evidence type="ECO:0000313" key="3">
    <source>
        <dbReference type="Proteomes" id="UP001216595"/>
    </source>
</evidence>
<proteinExistence type="predicted"/>
<dbReference type="Pfam" id="PF03783">
    <property type="entry name" value="CsgG"/>
    <property type="match status" value="1"/>
</dbReference>
<dbReference type="Gene3D" id="3.40.50.10610">
    <property type="entry name" value="ABC-type transport auxiliary lipoprotein component"/>
    <property type="match status" value="1"/>
</dbReference>
<dbReference type="InterPro" id="IPR049861">
    <property type="entry name" value="Holdfast_HfaB"/>
</dbReference>
<evidence type="ECO:0000313" key="2">
    <source>
        <dbReference type="EMBL" id="MDC7695422.1"/>
    </source>
</evidence>
<keyword evidence="3" id="KW-1185">Reference proteome</keyword>
<evidence type="ECO:0000256" key="1">
    <source>
        <dbReference type="SAM" id="SignalP"/>
    </source>
</evidence>
<feature type="signal peptide" evidence="1">
    <location>
        <begin position="1"/>
        <end position="25"/>
    </location>
</feature>
<dbReference type="NCBIfam" id="NF037935">
    <property type="entry name" value="holdfast_HfaB"/>
    <property type="match status" value="1"/>
</dbReference>
<dbReference type="RefSeq" id="WP_272742090.1">
    <property type="nucleotide sequence ID" value="NZ_JAQQKW010000009.1"/>
</dbReference>
<name>A0ABT5IGV8_9CAUL</name>
<organism evidence="2 3">
    <name type="scientific">Asticcacaulis currens</name>
    <dbReference type="NCBI Taxonomy" id="2984210"/>
    <lineage>
        <taxon>Bacteria</taxon>
        <taxon>Pseudomonadati</taxon>
        <taxon>Pseudomonadota</taxon>
        <taxon>Alphaproteobacteria</taxon>
        <taxon>Caulobacterales</taxon>
        <taxon>Caulobacteraceae</taxon>
        <taxon>Asticcacaulis</taxon>
    </lineage>
</organism>
<protein>
    <submittedName>
        <fullName evidence="2">Holdfast anchoring protein HfaB</fullName>
    </submittedName>
</protein>
<dbReference type="Proteomes" id="UP001216595">
    <property type="component" value="Unassembled WGS sequence"/>
</dbReference>
<sequence length="282" mass="29829">MTPSLRLFFALSCATGALMPGLATAAPPPPAAVTLNETPVTPALRCLARRPSLNGLPRLAVGRIGDLTGKVDFDTGAKITQGASLFAVSALGYAGVPVVERLDNSVAEIELNYARQKLLSDTPERAGQSGDNFRPILAGQIAGSRYYIVGGITELNYNIRSDGYDAAIGSQALPGAQGQISGRTYVLNVAVDLRLVNTQTQQVVDTVTFQQQVIGVTNDRRLTGGSEDIGLLLQGGNSRQEPLQMSVRELVERSVYHLIAPLWTAADGRACLGEAGLKETQP</sequence>
<gene>
    <name evidence="2" type="primary">hfaB</name>
    <name evidence="2" type="ORF">PQU94_14165</name>
</gene>
<accession>A0ABT5IGV8</accession>
<keyword evidence="1" id="KW-0732">Signal</keyword>
<reference evidence="2 3" key="1">
    <citation type="submission" date="2023-01" db="EMBL/GenBank/DDBJ databases">
        <title>Novel species of the genus Asticcacaulis isolated from rivers.</title>
        <authorList>
            <person name="Lu H."/>
        </authorList>
    </citation>
    <scope>NUCLEOTIDE SEQUENCE [LARGE SCALE GENOMIC DNA]</scope>
    <source>
        <strain evidence="2 3">DXS10W</strain>
    </source>
</reference>
<feature type="chain" id="PRO_5046941108" evidence="1">
    <location>
        <begin position="26"/>
        <end position="282"/>
    </location>
</feature>